<dbReference type="Proteomes" id="UP001596378">
    <property type="component" value="Unassembled WGS sequence"/>
</dbReference>
<keyword evidence="6" id="KW-0238">DNA-binding</keyword>
<keyword evidence="7" id="KW-0804">Transcription</keyword>
<name>A0ABW2F3G6_9BACL</name>
<reference evidence="12" key="1">
    <citation type="journal article" date="2019" name="Int. J. Syst. Evol. Microbiol.">
        <title>The Global Catalogue of Microorganisms (GCM) 10K type strain sequencing project: providing services to taxonomists for standard genome sequencing and annotation.</title>
        <authorList>
            <consortium name="The Broad Institute Genomics Platform"/>
            <consortium name="The Broad Institute Genome Sequencing Center for Infectious Disease"/>
            <person name="Wu L."/>
            <person name="Ma J."/>
        </authorList>
    </citation>
    <scope>NUCLEOTIDE SEQUENCE [LARGE SCALE GENOMIC DNA]</scope>
    <source>
        <strain evidence="12">KCTC 12907</strain>
    </source>
</reference>
<accession>A0ABW2F3G6</accession>
<protein>
    <submittedName>
        <fullName evidence="11">Helix-turn-helix domain-containing protein</fullName>
    </submittedName>
</protein>
<dbReference type="InterPro" id="IPR051313">
    <property type="entry name" value="Bact_iron-sidero_bind"/>
</dbReference>
<comment type="caution">
    <text evidence="11">The sequence shown here is derived from an EMBL/GenBank/DDBJ whole genome shotgun (WGS) entry which is preliminary data.</text>
</comment>
<dbReference type="PROSITE" id="PS01124">
    <property type="entry name" value="HTH_ARAC_FAMILY_2"/>
    <property type="match status" value="1"/>
</dbReference>
<comment type="subcellular location">
    <subcellularLocation>
        <location evidence="1">Cell envelope</location>
    </subcellularLocation>
</comment>
<evidence type="ECO:0000256" key="2">
    <source>
        <dbReference type="ARBA" id="ARBA00008814"/>
    </source>
</evidence>
<comment type="similarity">
    <text evidence="2">Belongs to the bacterial solute-binding protein 8 family.</text>
</comment>
<dbReference type="Gene3D" id="1.10.10.60">
    <property type="entry name" value="Homeodomain-like"/>
    <property type="match status" value="2"/>
</dbReference>
<feature type="domain" description="Fe/B12 periplasmic-binding" evidence="10">
    <location>
        <begin position="402"/>
        <end position="664"/>
    </location>
</feature>
<dbReference type="PANTHER" id="PTHR30532">
    <property type="entry name" value="IRON III DICITRATE-BINDING PERIPLASMIC PROTEIN"/>
    <property type="match status" value="1"/>
</dbReference>
<evidence type="ECO:0000256" key="7">
    <source>
        <dbReference type="ARBA" id="ARBA00023163"/>
    </source>
</evidence>
<evidence type="ECO:0000256" key="8">
    <source>
        <dbReference type="SAM" id="MobiDB-lite"/>
    </source>
</evidence>
<dbReference type="Pfam" id="PF12833">
    <property type="entry name" value="HTH_18"/>
    <property type="match status" value="1"/>
</dbReference>
<evidence type="ECO:0000256" key="4">
    <source>
        <dbReference type="ARBA" id="ARBA00022729"/>
    </source>
</evidence>
<dbReference type="CDD" id="cd01146">
    <property type="entry name" value="FhuD"/>
    <property type="match status" value="1"/>
</dbReference>
<dbReference type="PANTHER" id="PTHR30532:SF29">
    <property type="entry name" value="FE(3+) DICITRATE-BINDING PERIPLASMIC PROTEIN"/>
    <property type="match status" value="1"/>
</dbReference>
<dbReference type="InterPro" id="IPR018060">
    <property type="entry name" value="HTH_AraC"/>
</dbReference>
<dbReference type="SUPFAM" id="SSF53807">
    <property type="entry name" value="Helical backbone' metal receptor"/>
    <property type="match status" value="1"/>
</dbReference>
<evidence type="ECO:0000256" key="1">
    <source>
        <dbReference type="ARBA" id="ARBA00004196"/>
    </source>
</evidence>
<dbReference type="RefSeq" id="WP_378048169.1">
    <property type="nucleotide sequence ID" value="NZ_JBHMDN010000016.1"/>
</dbReference>
<organism evidence="11 12">
    <name type="scientific">Cohnella cellulosilytica</name>
    <dbReference type="NCBI Taxonomy" id="986710"/>
    <lineage>
        <taxon>Bacteria</taxon>
        <taxon>Bacillati</taxon>
        <taxon>Bacillota</taxon>
        <taxon>Bacilli</taxon>
        <taxon>Bacillales</taxon>
        <taxon>Paenibacillaceae</taxon>
        <taxon>Cohnella</taxon>
    </lineage>
</organism>
<evidence type="ECO:0000259" key="10">
    <source>
        <dbReference type="PROSITE" id="PS50983"/>
    </source>
</evidence>
<dbReference type="SUPFAM" id="SSF46689">
    <property type="entry name" value="Homeodomain-like"/>
    <property type="match status" value="2"/>
</dbReference>
<dbReference type="InterPro" id="IPR018062">
    <property type="entry name" value="HTH_AraC-typ_CS"/>
</dbReference>
<evidence type="ECO:0000256" key="3">
    <source>
        <dbReference type="ARBA" id="ARBA00022448"/>
    </source>
</evidence>
<dbReference type="SMART" id="SM00342">
    <property type="entry name" value="HTH_ARAC"/>
    <property type="match status" value="1"/>
</dbReference>
<dbReference type="PROSITE" id="PS00041">
    <property type="entry name" value="HTH_ARAC_FAMILY_1"/>
    <property type="match status" value="1"/>
</dbReference>
<evidence type="ECO:0000259" key="9">
    <source>
        <dbReference type="PROSITE" id="PS01124"/>
    </source>
</evidence>
<evidence type="ECO:0000256" key="6">
    <source>
        <dbReference type="ARBA" id="ARBA00023125"/>
    </source>
</evidence>
<feature type="region of interest" description="Disordered" evidence="8">
    <location>
        <begin position="352"/>
        <end position="388"/>
    </location>
</feature>
<dbReference type="InterPro" id="IPR002491">
    <property type="entry name" value="ABC_transptr_periplasmic_BD"/>
</dbReference>
<sequence>MREEAECIQVFTPEMIDTMARIWTRASISLMDVRHQLIRPGQPLQNYRMPSSMLVYAYGGSANVQLNQTLFGMERFGVFHGGKGTTLSISSEGETLGSFMVLYKAEAPPFFRRDLQRLLEQMNPFVQLYGFSPSTPVWFMDVFQRMLDSWSRATAMNHFHTTSLFYQSMHEIYRDLERKEARFLQPDPVVSAKRYLDEHYMSPILFQDIADMFGISGGQLTRLFKKNEGKSLRAYLTLKRLEVARRHLLHTNATVKEIALGCGLNDELNLNRMFKRHYKTTPSEFRKIERARMQALDMDNDSHLSYNEKELDNLVKFQGDGDIEMNSNRGFRATAFLLGMALLLSACSGTGGASGGNGGNNQTPSAVNSSAVTEHEQASQESPASTKRFRHSFGEIEVPIQPERIAGFWMEDYLLALGTDSVVDSLSGLYDRHYLQSRMSSTTVVDPFNMNFEALMTTEPDLIILAFPHIAEGKYDSFSKIAPTYVLDDGEWRDWRSALRLVGELTGRQAQAEQFIKQYEEKVADGRVKLHAALGEETVAFIRIQDKNLTLYGNLTDYVGTVFYTELGLNPAGIVKKLVQSENPVSEFSMELIPDIDADHLFITVYESDDSKQKLKEIYDSPLWKELPAVKNGNIHEVDMGHWMTSGAIASDMKVDDVLNALLK</sequence>
<evidence type="ECO:0000256" key="5">
    <source>
        <dbReference type="ARBA" id="ARBA00023015"/>
    </source>
</evidence>
<dbReference type="EMBL" id="JBHTAI010000002">
    <property type="protein sequence ID" value="MFC7147727.1"/>
    <property type="molecule type" value="Genomic_DNA"/>
</dbReference>
<evidence type="ECO:0000313" key="12">
    <source>
        <dbReference type="Proteomes" id="UP001596378"/>
    </source>
</evidence>
<dbReference type="Gene3D" id="3.40.50.1980">
    <property type="entry name" value="Nitrogenase molybdenum iron protein domain"/>
    <property type="match status" value="2"/>
</dbReference>
<evidence type="ECO:0000313" key="11">
    <source>
        <dbReference type="EMBL" id="MFC7147727.1"/>
    </source>
</evidence>
<gene>
    <name evidence="11" type="ORF">ACFQMJ_04175</name>
</gene>
<feature type="compositionally biased region" description="Polar residues" evidence="8">
    <location>
        <begin position="362"/>
        <end position="372"/>
    </location>
</feature>
<keyword evidence="5" id="KW-0805">Transcription regulation</keyword>
<dbReference type="PROSITE" id="PS50983">
    <property type="entry name" value="FE_B12_PBP"/>
    <property type="match status" value="1"/>
</dbReference>
<keyword evidence="4" id="KW-0732">Signal</keyword>
<feature type="domain" description="HTH araC/xylS-type" evidence="9">
    <location>
        <begin position="190"/>
        <end position="288"/>
    </location>
</feature>
<dbReference type="Pfam" id="PF01497">
    <property type="entry name" value="Peripla_BP_2"/>
    <property type="match status" value="1"/>
</dbReference>
<keyword evidence="12" id="KW-1185">Reference proteome</keyword>
<keyword evidence="3" id="KW-0813">Transport</keyword>
<dbReference type="InterPro" id="IPR009057">
    <property type="entry name" value="Homeodomain-like_sf"/>
</dbReference>
<proteinExistence type="inferred from homology"/>